<dbReference type="PANTHER" id="PTHR43775:SF18">
    <property type="entry name" value="ENZYME, PUTATIVE (JCVI)-RELATED"/>
    <property type="match status" value="1"/>
</dbReference>
<reference evidence="11" key="5">
    <citation type="submission" date="2015-06" db="UniProtKB">
        <authorList>
            <consortium name="EnsemblFungi"/>
        </authorList>
    </citation>
    <scope>IDENTIFICATION</scope>
    <source>
        <strain evidence="11">ATCC 64411</strain>
    </source>
</reference>
<dbReference type="PROSITE" id="PS52019">
    <property type="entry name" value="PKS_MFAS_DH"/>
    <property type="match status" value="1"/>
</dbReference>
<organism evidence="11 12">
    <name type="scientific">Magnaporthiopsis poae (strain ATCC 64411 / 73-15)</name>
    <name type="common">Kentucky bluegrass fungus</name>
    <name type="synonym">Magnaporthe poae</name>
    <dbReference type="NCBI Taxonomy" id="644358"/>
    <lineage>
        <taxon>Eukaryota</taxon>
        <taxon>Fungi</taxon>
        <taxon>Dikarya</taxon>
        <taxon>Ascomycota</taxon>
        <taxon>Pezizomycotina</taxon>
        <taxon>Sordariomycetes</taxon>
        <taxon>Sordariomycetidae</taxon>
        <taxon>Magnaporthales</taxon>
        <taxon>Magnaporthaceae</taxon>
        <taxon>Magnaporthiopsis</taxon>
    </lineage>
</organism>
<dbReference type="Pfam" id="PF00550">
    <property type="entry name" value="PP-binding"/>
    <property type="match status" value="1"/>
</dbReference>
<evidence type="ECO:0000256" key="6">
    <source>
        <dbReference type="SAM" id="MobiDB-lite"/>
    </source>
</evidence>
<dbReference type="InterPro" id="IPR006162">
    <property type="entry name" value="Ppantetheine_attach_site"/>
</dbReference>
<dbReference type="GO" id="GO:0030639">
    <property type="term" value="P:polyketide biosynthetic process"/>
    <property type="evidence" value="ECO:0007669"/>
    <property type="project" value="UniProtKB-ARBA"/>
</dbReference>
<reference evidence="12" key="2">
    <citation type="submission" date="2010-05" db="EMBL/GenBank/DDBJ databases">
        <title>The genome sequence of Magnaporthe poae strain ATCC 64411.</title>
        <authorList>
            <person name="Ma L.-J."/>
            <person name="Dead R."/>
            <person name="Young S."/>
            <person name="Zeng Q."/>
            <person name="Koehrsen M."/>
            <person name="Alvarado L."/>
            <person name="Berlin A."/>
            <person name="Chapman S.B."/>
            <person name="Chen Z."/>
            <person name="Freedman E."/>
            <person name="Gellesch M."/>
            <person name="Goldberg J."/>
            <person name="Griggs A."/>
            <person name="Gujja S."/>
            <person name="Heilman E.R."/>
            <person name="Heiman D."/>
            <person name="Hepburn T."/>
            <person name="Howarth C."/>
            <person name="Jen D."/>
            <person name="Larson L."/>
            <person name="Mehta T."/>
            <person name="Neiman D."/>
            <person name="Pearson M."/>
            <person name="Roberts A."/>
            <person name="Saif S."/>
            <person name="Shea T."/>
            <person name="Shenoy N."/>
            <person name="Sisk P."/>
            <person name="Stolte C."/>
            <person name="Sykes S."/>
            <person name="Walk T."/>
            <person name="White J."/>
            <person name="Yandava C."/>
            <person name="Haas B."/>
            <person name="Nusbaum C."/>
            <person name="Birren B."/>
        </authorList>
    </citation>
    <scope>NUCLEOTIDE SEQUENCE [LARGE SCALE GENOMIC DNA]</scope>
    <source>
        <strain evidence="12">ATCC 64411 / 73-15</strain>
    </source>
</reference>
<name>A0A0C4E9Y3_MAGP6</name>
<dbReference type="OrthoDB" id="329835at2759"/>
<feature type="compositionally biased region" description="Low complexity" evidence="6">
    <location>
        <begin position="1381"/>
        <end position="1397"/>
    </location>
</feature>
<keyword evidence="12" id="KW-1185">Reference proteome</keyword>
<dbReference type="InterPro" id="IPR032821">
    <property type="entry name" value="PKS_assoc"/>
</dbReference>
<dbReference type="InterPro" id="IPR020807">
    <property type="entry name" value="PKS_DH"/>
</dbReference>
<keyword evidence="1" id="KW-0596">Phosphopantetheine</keyword>
<dbReference type="InterPro" id="IPR014030">
    <property type="entry name" value="Ketoacyl_synth_N"/>
</dbReference>
<dbReference type="InterPro" id="IPR049900">
    <property type="entry name" value="PKS_mFAS_DH"/>
</dbReference>
<keyword evidence="3" id="KW-0808">Transferase</keyword>
<evidence type="ECO:0000256" key="5">
    <source>
        <dbReference type="PROSITE-ProRule" id="PRU01363"/>
    </source>
</evidence>
<dbReference type="EMBL" id="GL876976">
    <property type="protein sequence ID" value="KLU90910.1"/>
    <property type="molecule type" value="Genomic_DNA"/>
</dbReference>
<dbReference type="InterPro" id="IPR016039">
    <property type="entry name" value="Thiolase-like"/>
</dbReference>
<dbReference type="GO" id="GO:0031177">
    <property type="term" value="F:phosphopantetheine binding"/>
    <property type="evidence" value="ECO:0007669"/>
    <property type="project" value="InterPro"/>
</dbReference>
<dbReference type="Gene3D" id="3.30.70.3290">
    <property type="match status" value="2"/>
</dbReference>
<dbReference type="SMART" id="SM00825">
    <property type="entry name" value="PKS_KS"/>
    <property type="match status" value="1"/>
</dbReference>
<protein>
    <submittedName>
        <fullName evidence="10 11">Uncharacterized protein</fullName>
    </submittedName>
</protein>
<dbReference type="Gene3D" id="3.10.129.110">
    <property type="entry name" value="Polyketide synthase dehydratase"/>
    <property type="match status" value="1"/>
</dbReference>
<dbReference type="EMBL" id="ADBL01002410">
    <property type="status" value="NOT_ANNOTATED_CDS"/>
    <property type="molecule type" value="Genomic_DNA"/>
</dbReference>
<dbReference type="SMART" id="SM00823">
    <property type="entry name" value="PKS_PP"/>
    <property type="match status" value="1"/>
</dbReference>
<dbReference type="PANTHER" id="PTHR43775">
    <property type="entry name" value="FATTY ACID SYNTHASE"/>
    <property type="match status" value="1"/>
</dbReference>
<feature type="domain" description="Carrier" evidence="7">
    <location>
        <begin position="1708"/>
        <end position="1784"/>
    </location>
</feature>
<dbReference type="InterPro" id="IPR020806">
    <property type="entry name" value="PKS_PP-bd"/>
</dbReference>
<dbReference type="Pfam" id="PF14765">
    <property type="entry name" value="PS-DH"/>
    <property type="match status" value="1"/>
</dbReference>
<dbReference type="InterPro" id="IPR036291">
    <property type="entry name" value="NAD(P)-bd_dom_sf"/>
</dbReference>
<feature type="domain" description="Ketosynthase family 3 (KS3)" evidence="8">
    <location>
        <begin position="12"/>
        <end position="441"/>
    </location>
</feature>
<dbReference type="InterPro" id="IPR014031">
    <property type="entry name" value="Ketoacyl_synth_C"/>
</dbReference>
<dbReference type="SUPFAM" id="SSF53901">
    <property type="entry name" value="Thiolase-like"/>
    <property type="match status" value="1"/>
</dbReference>
<dbReference type="VEuPathDB" id="FungiDB:MAPG_09435"/>
<reference evidence="10" key="1">
    <citation type="submission" date="2010-05" db="EMBL/GenBank/DDBJ databases">
        <title>The Genome Sequence of Magnaporthe poae strain ATCC 64411.</title>
        <authorList>
            <consortium name="The Broad Institute Genome Sequencing Platform"/>
            <consortium name="Broad Institute Genome Sequencing Center for Infectious Disease"/>
            <person name="Ma L.-J."/>
            <person name="Dead R."/>
            <person name="Young S."/>
            <person name="Zeng Q."/>
            <person name="Koehrsen M."/>
            <person name="Alvarado L."/>
            <person name="Berlin A."/>
            <person name="Chapman S.B."/>
            <person name="Chen Z."/>
            <person name="Freedman E."/>
            <person name="Gellesch M."/>
            <person name="Goldberg J."/>
            <person name="Griggs A."/>
            <person name="Gujja S."/>
            <person name="Heilman E.R."/>
            <person name="Heiman D."/>
            <person name="Hepburn T."/>
            <person name="Howarth C."/>
            <person name="Jen D."/>
            <person name="Larson L."/>
            <person name="Mehta T."/>
            <person name="Neiman D."/>
            <person name="Pearson M."/>
            <person name="Roberts A."/>
            <person name="Saif S."/>
            <person name="Shea T."/>
            <person name="Shenoy N."/>
            <person name="Sisk P."/>
            <person name="Stolte C."/>
            <person name="Sykes S."/>
            <person name="Walk T."/>
            <person name="White J."/>
            <person name="Yandava C."/>
            <person name="Haas B."/>
            <person name="Nusbaum C."/>
            <person name="Birren B."/>
        </authorList>
    </citation>
    <scope>NUCLEOTIDE SEQUENCE</scope>
    <source>
        <strain evidence="10">ATCC 64411</strain>
    </source>
</reference>
<dbReference type="PROSITE" id="PS52004">
    <property type="entry name" value="KS3_2"/>
    <property type="match status" value="1"/>
</dbReference>
<feature type="active site" description="Proton donor; for dehydratase activity" evidence="5">
    <location>
        <position position="1085"/>
    </location>
</feature>
<dbReference type="GO" id="GO:0006633">
    <property type="term" value="P:fatty acid biosynthetic process"/>
    <property type="evidence" value="ECO:0007669"/>
    <property type="project" value="TreeGrafter"/>
</dbReference>
<dbReference type="eggNOG" id="KOG1202">
    <property type="taxonomic scope" value="Eukaryota"/>
</dbReference>
<dbReference type="InterPro" id="IPR049551">
    <property type="entry name" value="PKS_DH_C"/>
</dbReference>
<dbReference type="Pfam" id="PF21089">
    <property type="entry name" value="PKS_DH_N"/>
    <property type="match status" value="1"/>
</dbReference>
<feature type="region of interest" description="N-terminal hotdog fold" evidence="5">
    <location>
        <begin position="866"/>
        <end position="1005"/>
    </location>
</feature>
<feature type="region of interest" description="Disordered" evidence="6">
    <location>
        <begin position="1371"/>
        <end position="1427"/>
    </location>
</feature>
<evidence type="ECO:0000256" key="2">
    <source>
        <dbReference type="ARBA" id="ARBA00022553"/>
    </source>
</evidence>
<dbReference type="EMBL" id="ADBL01002409">
    <property type="status" value="NOT_ANNOTATED_CDS"/>
    <property type="molecule type" value="Genomic_DNA"/>
</dbReference>
<dbReference type="InterPro" id="IPR020841">
    <property type="entry name" value="PKS_Beta-ketoAc_synthase_dom"/>
</dbReference>
<dbReference type="InterPro" id="IPR001227">
    <property type="entry name" value="Ac_transferase_dom_sf"/>
</dbReference>
<dbReference type="Gene3D" id="3.40.366.10">
    <property type="entry name" value="Malonyl-Coenzyme A Acyl Carrier Protein, domain 2"/>
    <property type="match status" value="2"/>
</dbReference>
<dbReference type="Pfam" id="PF00109">
    <property type="entry name" value="ketoacyl-synt"/>
    <property type="match status" value="1"/>
</dbReference>
<reference evidence="11" key="4">
    <citation type="journal article" date="2015" name="G3 (Bethesda)">
        <title>Genome sequences of three phytopathogenic species of the Magnaporthaceae family of fungi.</title>
        <authorList>
            <person name="Okagaki L.H."/>
            <person name="Nunes C.C."/>
            <person name="Sailsbery J."/>
            <person name="Clay B."/>
            <person name="Brown D."/>
            <person name="John T."/>
            <person name="Oh Y."/>
            <person name="Young N."/>
            <person name="Fitzgerald M."/>
            <person name="Haas B.J."/>
            <person name="Zeng Q."/>
            <person name="Young S."/>
            <person name="Adiconis X."/>
            <person name="Fan L."/>
            <person name="Levin J.Z."/>
            <person name="Mitchell T.K."/>
            <person name="Okubara P.A."/>
            <person name="Farman M.L."/>
            <person name="Kohn L.M."/>
            <person name="Birren B."/>
            <person name="Ma L.-J."/>
            <person name="Dean R.A."/>
        </authorList>
    </citation>
    <scope>NUCLEOTIDE SEQUENCE</scope>
    <source>
        <strain evidence="11">ATCC 64411 / 73-15</strain>
    </source>
</reference>
<evidence type="ECO:0000256" key="3">
    <source>
        <dbReference type="ARBA" id="ARBA00022679"/>
    </source>
</evidence>
<sequence>MTTNMGKQLQQQEPIAIVGLACRLPGGSSSPEKLWDFLERGGIASRDVPATRFRVDTHYDGSLKPGTMRPPGGMFLSDVDPAHFDASFFEVSGADAATMDPNQRQMLEVVFEGLESAGLTLERLDGRTVACFVGSYANDYADMQNRDPLDRAGNYTVGVGRASMANRLSYFLNVKGQSVTLDAACAGSMVGIHMGARALHNGECEAAIIASSNLFINPDHVQDVGGLSTAHSPSGLCHVFDADADGYIKAEAVSAVIIKRLADAVRDGDPIRAVIRGTASTHNGRTNGIASPSSEAQAAGIRQAYASAGIDNFNDTAYLECHGTGTPAGDPTEVNGAASVFAPSRDPAKPLIIGSIKSNIGHSEPAAGNSGIIKAVLSMEKGRIPGTATFIKPSPMIDFAANRVRASRTTIAWPDEPGKIRRASVNSFGYGGTNAHVVVEQAPPELPVRHVSSYAPPGEDDLSFDDGDDVDGEAARRPHTLVLSANDEASLRAKIDALCAHLMDPRVRVKLPDLAYTLSERRSRFWYRAFATAASATDIHPGDFTLGKKKPKTPRVGFVFTGQGAQWPQMGKAVLELFPDAARATARTALTDINDRRGEVITGRNHSIPIDQRLDPAPGCYAWPDSKSHMLAENSPASVTISGRKKALEALADDVKAAGHFARLLQVDLAYHSNLMGTIGEEYESLLAQDGDGRFGSDTSAAAGSGVTMFSSVTASSRSEPTDGAYWKANMVSPVRFDEALAAMVSDPQSQPTILIEIGPSGALAGPVSQVLKSLPVAADVAYVSSYSRGPDAAKSLLGLAGRLFNAGAHVDLARANGVPPQGAATATDLPRVIVDLPKYAWNHSIRYWFENQSSRDWRFKPFKTHDLIGGKVLGSPWQAPSFRKRISLDDVPWLGDHKMGPDVLMPAAGYMAMALEAMYQTHCMVKPERAVDSPSRLAYRFRNVRFERALVFEQHKPVPVVLSLAPVPGSGAAGWYQFHVSSEVEGGAVLQHCHGSVQVVQEEEAVGQTLSGPSLAPLQHHTSSKLWYKAQDEVGMHFGPAFQKVLEIESASGQPRCRTRISMEPPKSRWDPQSHYPIHPAVLDACLQSANPALADGERCRTKDILIPSVLDEVLINRQPNKVLPAQGLAVAEAVFSGRGRRDEAKSYFANVGVHDPDSGELLMRARGIHVTKLDAGIRGPSHTFNRLCWKPDISLLTEDQLAHLTLTAADDQTASKLDVVIDLVAHRKANLKVLEVDLVGGEGASSAWFQAAADSSASLRAAYSRYDFASTDANSLVEIQARYGSHGRTSFFLANAAASGALGLTVDVQYDLVLVKSPYGAAAPLAPEDLVRRLKPLMAPGAFVVLVACDDKTPTSVKEDLSKILDAAAGSGHEHDDIPTPSSSSDSGSPHVASPGNFSPGNSPEDSSSEMENAPSDTDDAPSTAWNRQTLRRLGKAGGGHFDAVLGVHVAAAERQTVFVGRIKANGASETTAPGGLRNLAVLRFQNSTPDLTQPLRDMLETSGWKVTHHTHRDVTQLLSQQQASSSTAVLVLDELVSPLLATVDGQQWESIKALASSGTPMLWVTKGTQFERVTDPDRALVYGLFRTVRREDPSARLTVLDVESGAASATTAWAIDKMLQVMRAGGGGGQRTTSEEAAAAEFEFGRRRAVWSSFRAAATTMPPAAVATAVLAKARTTRSGPAQAFRMMVQQAAAAAESAAASSPALINAAVGLLSAQVTKLLRLETAVEPGKPLAAYGLDSLSAVDIRGWARRRAGAELSTLDIVNAASLYALAEKMVVRAVAGAAAAAAAA</sequence>
<dbReference type="EnsemblFungi" id="MAPG_09435T0">
    <property type="protein sequence ID" value="MAPG_09435T0"/>
    <property type="gene ID" value="MAPG_09435"/>
</dbReference>
<dbReference type="GO" id="GO:0004312">
    <property type="term" value="F:fatty acid synthase activity"/>
    <property type="evidence" value="ECO:0007669"/>
    <property type="project" value="TreeGrafter"/>
</dbReference>
<dbReference type="SMART" id="SM00826">
    <property type="entry name" value="PKS_DH"/>
    <property type="match status" value="1"/>
</dbReference>
<gene>
    <name evidence="10" type="ORF">MAPG_09435</name>
</gene>
<dbReference type="InterPro" id="IPR042104">
    <property type="entry name" value="PKS_dehydratase_sf"/>
</dbReference>
<feature type="domain" description="PKS/mFAS DH" evidence="9">
    <location>
        <begin position="866"/>
        <end position="1181"/>
    </location>
</feature>
<evidence type="ECO:0000313" key="12">
    <source>
        <dbReference type="Proteomes" id="UP000011715"/>
    </source>
</evidence>
<keyword evidence="2" id="KW-0597">Phosphoprotein</keyword>
<dbReference type="Pfam" id="PF23114">
    <property type="entry name" value="NAD-bd_HRPKS_sdrA"/>
    <property type="match status" value="1"/>
</dbReference>
<dbReference type="InterPro" id="IPR009081">
    <property type="entry name" value="PP-bd_ACP"/>
</dbReference>
<dbReference type="Gene3D" id="3.40.47.10">
    <property type="match status" value="1"/>
</dbReference>
<dbReference type="SUPFAM" id="SSF47336">
    <property type="entry name" value="ACP-like"/>
    <property type="match status" value="1"/>
</dbReference>
<dbReference type="Gene3D" id="1.10.1200.10">
    <property type="entry name" value="ACP-like"/>
    <property type="match status" value="1"/>
</dbReference>
<feature type="active site" description="Proton acceptor; for dehydratase activity" evidence="5">
    <location>
        <position position="898"/>
    </location>
</feature>
<keyword evidence="4" id="KW-0511">Multifunctional enzyme</keyword>
<dbReference type="STRING" id="644358.A0A0C4E9Y3"/>
<dbReference type="InterPro" id="IPR036736">
    <property type="entry name" value="ACP-like_sf"/>
</dbReference>
<accession>A0A0C4E9Y3</accession>
<dbReference type="Pfam" id="PF16197">
    <property type="entry name" value="KAsynt_C_assoc"/>
    <property type="match status" value="1"/>
</dbReference>
<dbReference type="SUPFAM" id="SSF51735">
    <property type="entry name" value="NAD(P)-binding Rossmann-fold domains"/>
    <property type="match status" value="1"/>
</dbReference>
<evidence type="ECO:0000256" key="4">
    <source>
        <dbReference type="ARBA" id="ARBA00023268"/>
    </source>
</evidence>
<dbReference type="CDD" id="cd00833">
    <property type="entry name" value="PKS"/>
    <property type="match status" value="1"/>
</dbReference>
<dbReference type="Pfam" id="PF00698">
    <property type="entry name" value="Acyl_transf_1"/>
    <property type="match status" value="1"/>
</dbReference>
<dbReference type="SUPFAM" id="SSF52151">
    <property type="entry name" value="FabD/lysophospholipase-like"/>
    <property type="match status" value="1"/>
</dbReference>
<dbReference type="Pfam" id="PF02801">
    <property type="entry name" value="Ketoacyl-synt_C"/>
    <property type="match status" value="1"/>
</dbReference>
<evidence type="ECO:0000259" key="8">
    <source>
        <dbReference type="PROSITE" id="PS52004"/>
    </source>
</evidence>
<dbReference type="Proteomes" id="UP000011715">
    <property type="component" value="Unassembled WGS sequence"/>
</dbReference>
<dbReference type="InterPro" id="IPR014043">
    <property type="entry name" value="Acyl_transferase_dom"/>
</dbReference>
<feature type="region of interest" description="C-terminal hotdog fold" evidence="5">
    <location>
        <begin position="1020"/>
        <end position="1181"/>
    </location>
</feature>
<evidence type="ECO:0000313" key="11">
    <source>
        <dbReference type="EnsemblFungi" id="MAPG_09435T0"/>
    </source>
</evidence>
<dbReference type="PROSITE" id="PS00012">
    <property type="entry name" value="PHOSPHOPANTETHEINE"/>
    <property type="match status" value="1"/>
</dbReference>
<dbReference type="InterPro" id="IPR050091">
    <property type="entry name" value="PKS_NRPS_Biosynth_Enz"/>
</dbReference>
<dbReference type="SMART" id="SM00827">
    <property type="entry name" value="PKS_AT"/>
    <property type="match status" value="1"/>
</dbReference>
<dbReference type="InterPro" id="IPR016035">
    <property type="entry name" value="Acyl_Trfase/lysoPLipase"/>
</dbReference>
<evidence type="ECO:0000313" key="10">
    <source>
        <dbReference type="EMBL" id="KLU90910.1"/>
    </source>
</evidence>
<evidence type="ECO:0000256" key="1">
    <source>
        <dbReference type="ARBA" id="ARBA00022450"/>
    </source>
</evidence>
<reference evidence="10" key="3">
    <citation type="submission" date="2011-03" db="EMBL/GenBank/DDBJ databases">
        <title>Annotation of Magnaporthe poae ATCC 64411.</title>
        <authorList>
            <person name="Ma L.-J."/>
            <person name="Dead R."/>
            <person name="Young S.K."/>
            <person name="Zeng Q."/>
            <person name="Gargeya S."/>
            <person name="Fitzgerald M."/>
            <person name="Haas B."/>
            <person name="Abouelleil A."/>
            <person name="Alvarado L."/>
            <person name="Arachchi H.M."/>
            <person name="Berlin A."/>
            <person name="Brown A."/>
            <person name="Chapman S.B."/>
            <person name="Chen Z."/>
            <person name="Dunbar C."/>
            <person name="Freedman E."/>
            <person name="Gearin G."/>
            <person name="Gellesch M."/>
            <person name="Goldberg J."/>
            <person name="Griggs A."/>
            <person name="Gujja S."/>
            <person name="Heiman D."/>
            <person name="Howarth C."/>
            <person name="Larson L."/>
            <person name="Lui A."/>
            <person name="MacDonald P.J.P."/>
            <person name="Mehta T."/>
            <person name="Montmayeur A."/>
            <person name="Murphy C."/>
            <person name="Neiman D."/>
            <person name="Pearson M."/>
            <person name="Priest M."/>
            <person name="Roberts A."/>
            <person name="Saif S."/>
            <person name="Shea T."/>
            <person name="Shenoy N."/>
            <person name="Sisk P."/>
            <person name="Stolte C."/>
            <person name="Sykes S."/>
            <person name="Yandava C."/>
            <person name="Wortman J."/>
            <person name="Nusbaum C."/>
            <person name="Birren B."/>
        </authorList>
    </citation>
    <scope>NUCLEOTIDE SEQUENCE</scope>
    <source>
        <strain evidence="10">ATCC 64411</strain>
    </source>
</reference>
<evidence type="ECO:0000259" key="9">
    <source>
        <dbReference type="PROSITE" id="PS52019"/>
    </source>
</evidence>
<dbReference type="InterPro" id="IPR056501">
    <property type="entry name" value="NAD-bd_HRPKS_sdrA"/>
</dbReference>
<dbReference type="PROSITE" id="PS50075">
    <property type="entry name" value="CARRIER"/>
    <property type="match status" value="1"/>
</dbReference>
<feature type="compositionally biased region" description="Polar residues" evidence="6">
    <location>
        <begin position="1398"/>
        <end position="1408"/>
    </location>
</feature>
<evidence type="ECO:0000259" key="7">
    <source>
        <dbReference type="PROSITE" id="PS50075"/>
    </source>
</evidence>
<dbReference type="InterPro" id="IPR049552">
    <property type="entry name" value="PKS_DH_N"/>
</dbReference>
<proteinExistence type="predicted"/>